<dbReference type="PANTHER" id="PTHR42871">
    <property type="entry name" value="CITRATE SYNTHASE"/>
    <property type="match status" value="1"/>
</dbReference>
<evidence type="ECO:0000313" key="3">
    <source>
        <dbReference type="EMBL" id="KAK8963065.1"/>
    </source>
</evidence>
<dbReference type="InterPro" id="IPR036969">
    <property type="entry name" value="Citrate_synthase_sf"/>
</dbReference>
<name>A0ABR2MHP0_9ASPA</name>
<dbReference type="PANTHER" id="PTHR42871:SF1">
    <property type="entry name" value="CITRATE SYNTHASE"/>
    <property type="match status" value="1"/>
</dbReference>
<dbReference type="Pfam" id="PF00285">
    <property type="entry name" value="Citrate_synt"/>
    <property type="match status" value="1"/>
</dbReference>
<keyword evidence="4" id="KW-1185">Reference proteome</keyword>
<dbReference type="InterPro" id="IPR016143">
    <property type="entry name" value="Citrate_synth-like_sm_a-sub"/>
</dbReference>
<dbReference type="SUPFAM" id="SSF48256">
    <property type="entry name" value="Citrate synthase"/>
    <property type="match status" value="1"/>
</dbReference>
<comment type="caution">
    <text evidence="3">The sequence shown here is derived from an EMBL/GenBank/DDBJ whole genome shotgun (WGS) entry which is preliminary data.</text>
</comment>
<dbReference type="Gene3D" id="1.10.580.10">
    <property type="entry name" value="Citrate Synthase, domain 1"/>
    <property type="match status" value="1"/>
</dbReference>
<sequence>MGDIGRTRKVKKKRRRGGRRGGIPAPGEVQEDDRGGGRLVSGQRCFRRLRLGFRGKPVVFLWKTKAGPIVAVTLEKAALSDEYFVKRKLYPNVDFYSGLIYRAMGFPPEFFPVLFAIPRMAGYLAHWRESLEDPDTKILRPQQTDTREHEGPVQGVLAGTVPSRKSAARSASAPCHRTFSFFVALGSTPSLLVDVGVDPSTSHRRGRHSSCRRLPVPRPSLMPPQVRISASNRLLLPATPIILPSQILSSASVDDPNCSFIVDPNFCSHLRSTLSLLQTFSPHLRSRLSWLQIQSPSKLLCYFFVYLYRFCALLRLLLLPISVDPHQHFPLHLQVFLMQDDM</sequence>
<organism evidence="3 4">
    <name type="scientific">Platanthera guangdongensis</name>
    <dbReference type="NCBI Taxonomy" id="2320717"/>
    <lineage>
        <taxon>Eukaryota</taxon>
        <taxon>Viridiplantae</taxon>
        <taxon>Streptophyta</taxon>
        <taxon>Embryophyta</taxon>
        <taxon>Tracheophyta</taxon>
        <taxon>Spermatophyta</taxon>
        <taxon>Magnoliopsida</taxon>
        <taxon>Liliopsida</taxon>
        <taxon>Asparagales</taxon>
        <taxon>Orchidaceae</taxon>
        <taxon>Orchidoideae</taxon>
        <taxon>Orchideae</taxon>
        <taxon>Orchidinae</taxon>
        <taxon>Platanthera</taxon>
    </lineage>
</organism>
<dbReference type="InterPro" id="IPR002020">
    <property type="entry name" value="Citrate_synthase"/>
</dbReference>
<dbReference type="EMBL" id="JBBWWR010000008">
    <property type="protein sequence ID" value="KAK8963065.1"/>
    <property type="molecule type" value="Genomic_DNA"/>
</dbReference>
<feature type="region of interest" description="Disordered" evidence="2">
    <location>
        <begin position="1"/>
        <end position="36"/>
    </location>
</feature>
<evidence type="ECO:0000313" key="4">
    <source>
        <dbReference type="Proteomes" id="UP001412067"/>
    </source>
</evidence>
<reference evidence="3 4" key="1">
    <citation type="journal article" date="2022" name="Nat. Plants">
        <title>Genomes of leafy and leafless Platanthera orchids illuminate the evolution of mycoheterotrophy.</title>
        <authorList>
            <person name="Li M.H."/>
            <person name="Liu K.W."/>
            <person name="Li Z."/>
            <person name="Lu H.C."/>
            <person name="Ye Q.L."/>
            <person name="Zhang D."/>
            <person name="Wang J.Y."/>
            <person name="Li Y.F."/>
            <person name="Zhong Z.M."/>
            <person name="Liu X."/>
            <person name="Yu X."/>
            <person name="Liu D.K."/>
            <person name="Tu X.D."/>
            <person name="Liu B."/>
            <person name="Hao Y."/>
            <person name="Liao X.Y."/>
            <person name="Jiang Y.T."/>
            <person name="Sun W.H."/>
            <person name="Chen J."/>
            <person name="Chen Y.Q."/>
            <person name="Ai Y."/>
            <person name="Zhai J.W."/>
            <person name="Wu S.S."/>
            <person name="Zhou Z."/>
            <person name="Hsiao Y.Y."/>
            <person name="Wu W.L."/>
            <person name="Chen Y.Y."/>
            <person name="Lin Y.F."/>
            <person name="Hsu J.L."/>
            <person name="Li C.Y."/>
            <person name="Wang Z.W."/>
            <person name="Zhao X."/>
            <person name="Zhong W.Y."/>
            <person name="Ma X.K."/>
            <person name="Ma L."/>
            <person name="Huang J."/>
            <person name="Chen G.Z."/>
            <person name="Huang M.Z."/>
            <person name="Huang L."/>
            <person name="Peng D.H."/>
            <person name="Luo Y.B."/>
            <person name="Zou S.Q."/>
            <person name="Chen S.P."/>
            <person name="Lan S."/>
            <person name="Tsai W.C."/>
            <person name="Van de Peer Y."/>
            <person name="Liu Z.J."/>
        </authorList>
    </citation>
    <scope>NUCLEOTIDE SEQUENCE [LARGE SCALE GENOMIC DNA]</scope>
    <source>
        <strain evidence="3">Lor288</strain>
    </source>
</reference>
<dbReference type="Gene3D" id="1.10.230.10">
    <property type="entry name" value="Cytochrome P450-Terp, domain 2"/>
    <property type="match status" value="1"/>
</dbReference>
<dbReference type="PRINTS" id="PR00143">
    <property type="entry name" value="CITRTSNTHASE"/>
</dbReference>
<keyword evidence="1" id="KW-0808">Transferase</keyword>
<feature type="compositionally biased region" description="Basic residues" evidence="2">
    <location>
        <begin position="7"/>
        <end position="19"/>
    </location>
</feature>
<dbReference type="InterPro" id="IPR016142">
    <property type="entry name" value="Citrate_synth-like_lrg_a-sub"/>
</dbReference>
<gene>
    <name evidence="3" type="ORF">KSP40_PGU022162</name>
</gene>
<comment type="similarity">
    <text evidence="1">Belongs to the citrate synthase family.</text>
</comment>
<evidence type="ECO:0000256" key="2">
    <source>
        <dbReference type="SAM" id="MobiDB-lite"/>
    </source>
</evidence>
<protein>
    <recommendedName>
        <fullName evidence="1">Citrate synthase</fullName>
    </recommendedName>
</protein>
<proteinExistence type="inferred from homology"/>
<accession>A0ABR2MHP0</accession>
<dbReference type="Proteomes" id="UP001412067">
    <property type="component" value="Unassembled WGS sequence"/>
</dbReference>
<evidence type="ECO:0000256" key="1">
    <source>
        <dbReference type="RuleBase" id="RU000441"/>
    </source>
</evidence>